<evidence type="ECO:0000313" key="2">
    <source>
        <dbReference type="Proteomes" id="UP000518300"/>
    </source>
</evidence>
<reference evidence="1 2" key="1">
    <citation type="submission" date="2020-04" db="EMBL/GenBank/DDBJ databases">
        <title>Draft genome of Pyxidicoccus fallax type strain.</title>
        <authorList>
            <person name="Whitworth D.E."/>
        </authorList>
    </citation>
    <scope>NUCLEOTIDE SEQUENCE [LARGE SCALE GENOMIC DNA]</scope>
    <source>
        <strain evidence="1 2">DSM 14698</strain>
    </source>
</reference>
<protein>
    <submittedName>
        <fullName evidence="1">Uncharacterized protein</fullName>
    </submittedName>
</protein>
<proteinExistence type="predicted"/>
<organism evidence="1 2">
    <name type="scientific">Pyxidicoccus fallax</name>
    <dbReference type="NCBI Taxonomy" id="394095"/>
    <lineage>
        <taxon>Bacteria</taxon>
        <taxon>Pseudomonadati</taxon>
        <taxon>Myxococcota</taxon>
        <taxon>Myxococcia</taxon>
        <taxon>Myxococcales</taxon>
        <taxon>Cystobacterineae</taxon>
        <taxon>Myxococcaceae</taxon>
        <taxon>Pyxidicoccus</taxon>
    </lineage>
</organism>
<sequence length="64" mass="7285">MRSLRSLKSFDELTEKLRIIAFIEEGLDDARAGRVHAHADIVAEMKKRYRKPARRGSPSPPGRP</sequence>
<evidence type="ECO:0000313" key="1">
    <source>
        <dbReference type="EMBL" id="NMO15038.1"/>
    </source>
</evidence>
<dbReference type="EMBL" id="JABBJJ010000030">
    <property type="protein sequence ID" value="NMO15038.1"/>
    <property type="molecule type" value="Genomic_DNA"/>
</dbReference>
<dbReference type="RefSeq" id="WP_169344335.1">
    <property type="nucleotide sequence ID" value="NZ_JABBJJ010000030.1"/>
</dbReference>
<comment type="caution">
    <text evidence="1">The sequence shown here is derived from an EMBL/GenBank/DDBJ whole genome shotgun (WGS) entry which is preliminary data.</text>
</comment>
<dbReference type="AlphaFoldDB" id="A0A848LGG7"/>
<name>A0A848LGG7_9BACT</name>
<gene>
    <name evidence="1" type="ORF">HG543_09240</name>
</gene>
<dbReference type="Proteomes" id="UP000518300">
    <property type="component" value="Unassembled WGS sequence"/>
</dbReference>
<accession>A0A848LGG7</accession>
<keyword evidence="2" id="KW-1185">Reference proteome</keyword>